<dbReference type="Pfam" id="PF01507">
    <property type="entry name" value="PAPS_reduct"/>
    <property type="match status" value="1"/>
</dbReference>
<dbReference type="EnsemblBacteria" id="ABM80386">
    <property type="protein sequence ID" value="ABM80386"/>
    <property type="gene ID" value="Hbut_0524"/>
</dbReference>
<dbReference type="STRING" id="415426.Hbut_0524"/>
<dbReference type="EMBL" id="CP000493">
    <property type="protein sequence ID" value="ABM80386.1"/>
    <property type="molecule type" value="Genomic_DNA"/>
</dbReference>
<dbReference type="Gene3D" id="3.40.50.620">
    <property type="entry name" value="HUPs"/>
    <property type="match status" value="1"/>
</dbReference>
<evidence type="ECO:0000313" key="3">
    <source>
        <dbReference type="Proteomes" id="UP000002593"/>
    </source>
</evidence>
<sequence>MERYPVLTADGKVEGYVISSVEFSVIFDSQGNGRSFMWVDTERAIEVTPFIDKGVLRIGNTVIEYARLVEDIPWPLVYVAKDFERYVEWVAERYGSMLRGKSIVVNYSGGKDSTSVMAVMAALREKVDFELRAIYSYVPYLEPPRNIDFVERASKVLGVEVDIVEANRELMKKRLLEDGMPYRGKRWCTYMKLRPIKDAKKLRRQDVTADGDRLTEALKRFARLYQMSPQKPKLYDGGGRIRPIYVWTLLDIAANVRRLGLVHPDYYEGLPRVACMVCPYKALHEFSEEQLDLLEDPGLVESAIRRSYEKYYASMGIEWEEFRSQHLWRHHPIVAKKLLEAKKELEKIAEKEGLETVTKDKVDGMFKSLWTNPLPEAPEIDPEESVKVIGSVVEKAYKQALQLSREATKIVMAERGLTIDEPIGCACGSV</sequence>
<dbReference type="InterPro" id="IPR002500">
    <property type="entry name" value="PAPS_reduct_dom"/>
</dbReference>
<dbReference type="eggNOG" id="arCOG00075">
    <property type="taxonomic scope" value="Archaea"/>
</dbReference>
<keyword evidence="3" id="KW-1185">Reference proteome</keyword>
<dbReference type="GeneID" id="4782527"/>
<evidence type="ECO:0000259" key="1">
    <source>
        <dbReference type="Pfam" id="PF01507"/>
    </source>
</evidence>
<gene>
    <name evidence="2" type="ordered locus">Hbut_0524</name>
</gene>
<dbReference type="InterPro" id="IPR014729">
    <property type="entry name" value="Rossmann-like_a/b/a_fold"/>
</dbReference>
<protein>
    <submittedName>
        <fullName evidence="2">Phosphoadenosine phosphosulfate reductase</fullName>
    </submittedName>
</protein>
<dbReference type="SUPFAM" id="SSF52402">
    <property type="entry name" value="Adenine nucleotide alpha hydrolases-like"/>
    <property type="match status" value="1"/>
</dbReference>
<dbReference type="PANTHER" id="PTHR43196">
    <property type="entry name" value="SULFATE ADENYLYLTRANSFERASE SUBUNIT 2"/>
    <property type="match status" value="1"/>
</dbReference>
<reference evidence="2 3" key="1">
    <citation type="journal article" date="2007" name="Archaea">
        <title>The genome of Hyperthermus butylicus: a sulfur-reducing, peptide fermenting, neutrophilic Crenarchaeote growing up to 108 degrees C.</title>
        <authorList>
            <person name="Brugger K."/>
            <person name="Chen L."/>
            <person name="Stark M."/>
            <person name="Zibat A."/>
            <person name="Redder P."/>
            <person name="Ruepp A."/>
            <person name="Awayez M."/>
            <person name="She Q."/>
            <person name="Garrett R.A."/>
            <person name="Klenk H.P."/>
        </authorList>
    </citation>
    <scope>NUCLEOTIDE SEQUENCE [LARGE SCALE GENOMIC DNA]</scope>
    <source>
        <strain evidence="3">DSM 5456 / JCM 9403 / PLM1-5</strain>
    </source>
</reference>
<proteinExistence type="predicted"/>
<evidence type="ECO:0000313" key="2">
    <source>
        <dbReference type="EMBL" id="ABM80386.1"/>
    </source>
</evidence>
<dbReference type="RefSeq" id="WP_011821704.1">
    <property type="nucleotide sequence ID" value="NC_008818.1"/>
</dbReference>
<dbReference type="GO" id="GO:0003824">
    <property type="term" value="F:catalytic activity"/>
    <property type="evidence" value="ECO:0007669"/>
    <property type="project" value="InterPro"/>
</dbReference>
<dbReference type="KEGG" id="hbu:Hbut_0524"/>
<dbReference type="PANTHER" id="PTHR43196:SF2">
    <property type="entry name" value="PHOSPHOADENOSINE PHOSPHOSULFATE REDUCTASE"/>
    <property type="match status" value="1"/>
</dbReference>
<accession>A2BK75</accession>
<dbReference type="OrthoDB" id="5817at2157"/>
<dbReference type="InterPro" id="IPR050128">
    <property type="entry name" value="Sulfate_adenylyltrnsfr_sub2"/>
</dbReference>
<dbReference type="Proteomes" id="UP000002593">
    <property type="component" value="Chromosome"/>
</dbReference>
<name>A2BK75_HYPBU</name>
<dbReference type="HOGENOM" id="CLU_743183_0_0_2"/>
<feature type="domain" description="Phosphoadenosine phosphosulphate reductase" evidence="1">
    <location>
        <begin position="103"/>
        <end position="279"/>
    </location>
</feature>
<organism evidence="2 3">
    <name type="scientific">Hyperthermus butylicus (strain DSM 5456 / JCM 9403 / PLM1-5)</name>
    <dbReference type="NCBI Taxonomy" id="415426"/>
    <lineage>
        <taxon>Archaea</taxon>
        <taxon>Thermoproteota</taxon>
        <taxon>Thermoprotei</taxon>
        <taxon>Desulfurococcales</taxon>
        <taxon>Pyrodictiaceae</taxon>
        <taxon>Hyperthermus</taxon>
    </lineage>
</organism>
<dbReference type="AlphaFoldDB" id="A2BK75"/>